<accession>A0ACD4RAU9</accession>
<organism evidence="1 2">
    <name type="scientific">Metabacillus hrfriensis</name>
    <dbReference type="NCBI Taxonomy" id="3048891"/>
    <lineage>
        <taxon>Bacteria</taxon>
        <taxon>Bacillati</taxon>
        <taxon>Bacillota</taxon>
        <taxon>Bacilli</taxon>
        <taxon>Bacillales</taxon>
        <taxon>Bacillaceae</taxon>
        <taxon>Metabacillus</taxon>
    </lineage>
</organism>
<gene>
    <name evidence="1" type="ORF">QLQ22_23380</name>
</gene>
<proteinExistence type="predicted"/>
<protein>
    <submittedName>
        <fullName evidence="1">Leucine-rich repeat domain-containing protein</fullName>
    </submittedName>
</protein>
<dbReference type="EMBL" id="CP126116">
    <property type="protein sequence ID" value="WHZ57552.1"/>
    <property type="molecule type" value="Genomic_DNA"/>
</dbReference>
<name>A0ACD4RAU9_9BACI</name>
<evidence type="ECO:0000313" key="2">
    <source>
        <dbReference type="Proteomes" id="UP001226091"/>
    </source>
</evidence>
<keyword evidence="2" id="KW-1185">Reference proteome</keyword>
<sequence length="1450" mass="162314">MKRMLSIFMILSLLVTMALPYTAAAEAGTLIGFHSYKNTGKGIQLLWTVTSVSVEPETFILKKNDQENGIEAKLVDELKNRDGSTARTYEYIDEDVKEKETYTYLVKLAGDESVQTEAITVVYKKGNDDSGTSVNPGEPIVVDDKFILNTRAEGTSIIVSWPKYNVTETVEYQLFQDGKFVQSFSEAGEYVSKDLAPDTTYAFTMKVIAGDKLLDTKETSAKTEEAQKPNYTVFFYQVNDSSFEASWFLDGAVTYDVYLDGKLMLEKTKETENIFTDLKAATVYEVKAAALDKDGKMISEAAVKGKTKDAAKGITIEFKDKNLKLAVQEQLRIQRDVTESDLEKLTYLNASPYEIKDLSGLEYAVNLQHLELAGNRLKSIGALKSFAKLEYLDLSMSGATDFSPLNSLTNLHSLLLADTSFKDLKHIQKLTNLKLLDLSWTGVKDVSVLESFHQLEEINLSYTEVKSIKVLANLPSLQKVIIYGSGYIDILDETGLFKDSVEFVYDDSLNMYINQVKPGDTNAVLEWDYEGEGRIASYELTLNEKKEKIETSKKSYRYEASGLNPDTQYSFSVKAFNKEGKLIGFTNGMFSTLKTPSGEKVIFADANLKKAMKEYFGFKRDIVESDMEHLTELDLTGAEIRDLSGLETAKNLKMLGLSGNDLKNLKPIESLTGMTFLLLDGNRLQDFSSIKKWPNLQYLDLSDTGIKDLSILASLKELGTLGLAYNELEDLSEMPALEQLSSLYIGGNDLSSLNGIERLKGLTELSLSENESLTGIEELTALKDLQYLDLSLTSIESIQPLLALDHLVMVFLMEIETLDLTDGSEGLEVITQLRDKGVYVEYEYEEEEEFWIYASRSTEDSLEISWDYFGEEELDHYKVLVNGVVIADKVDGYEYSYWIRGLEPETSYDIEVQAYDSDGELVASAETTETTESAPTGPVVKFKDSALRDVIKEQLGLIRDVRASDMERLQDLFLADMDIKDLTGLEYASNLMFVYLINNESELDLSPLSGLSSLADLHIENTKLKSYEKIAEIESLDSLSIRSNQLKDLSFLKGMEQLNYLDLSHNKIRDISVLSNLNELEGLVLNENQIEHLGVEGLEGLLTLEMSKNPLKDLTGLERFESLETVTLERTDLTNIDELLDLEALSLVSLYGINTLDLSSGSVAGMVVQELRERGVTVQIDSTNYPEIHINDVTQHTIAFSWDKMFEGTDGSYTVIVDGVYTGEEEPLPASKTSYELKDLEPGTTYLIEVYGENEEFGNFASMEVTTLPEDEEGMKQAELYLINEADRPVDEAEFMLAGLDENNEDIVYDGYSDENGKLIDDFQAADGEFNLKAGAYSLFVYSEGVEYEYEFEIELDQDYMKNPLRFVLGNDKPVTGETPESGEEAPDKEEQPENESGNQPILPEKAKPASGIRENELPKTATTMYQSVFFGTILIMAGAALYAARRKKV</sequence>
<dbReference type="Proteomes" id="UP001226091">
    <property type="component" value="Chromosome"/>
</dbReference>
<evidence type="ECO:0000313" key="1">
    <source>
        <dbReference type="EMBL" id="WHZ57552.1"/>
    </source>
</evidence>
<reference evidence="2" key="1">
    <citation type="journal article" date="2025" name="Aquaculture">
        <title>Assessment of the bioflocculant production and safety properties of Metabacillus hrfriensis sp. nov. based on phenotypic and whole-genome sequencing analysis.</title>
        <authorList>
            <person name="Zhang R."/>
            <person name="Zhao Z."/>
            <person name="Luo L."/>
            <person name="Wang S."/>
            <person name="Guo K."/>
            <person name="Xu W."/>
        </authorList>
    </citation>
    <scope>NUCLEOTIDE SEQUENCE [LARGE SCALE GENOMIC DNA]</scope>
    <source>
        <strain evidence="2">CT-WN-B3</strain>
    </source>
</reference>